<name>C3Y2D4_BRAFL</name>
<feature type="compositionally biased region" description="Basic and acidic residues" evidence="1">
    <location>
        <begin position="561"/>
        <end position="591"/>
    </location>
</feature>
<proteinExistence type="predicted"/>
<feature type="region of interest" description="Disordered" evidence="1">
    <location>
        <begin position="335"/>
        <end position="489"/>
    </location>
</feature>
<feature type="compositionally biased region" description="Polar residues" evidence="1">
    <location>
        <begin position="361"/>
        <end position="391"/>
    </location>
</feature>
<evidence type="ECO:0000256" key="2">
    <source>
        <dbReference type="SAM" id="Phobius"/>
    </source>
</evidence>
<reference evidence="3" key="1">
    <citation type="journal article" date="2008" name="Nature">
        <title>The amphioxus genome and the evolution of the chordate karyotype.</title>
        <authorList>
            <consortium name="US DOE Joint Genome Institute (JGI-PGF)"/>
            <person name="Putnam N.H."/>
            <person name="Butts T."/>
            <person name="Ferrier D.E.K."/>
            <person name="Furlong R.F."/>
            <person name="Hellsten U."/>
            <person name="Kawashima T."/>
            <person name="Robinson-Rechavi M."/>
            <person name="Shoguchi E."/>
            <person name="Terry A."/>
            <person name="Yu J.-K."/>
            <person name="Benito-Gutierrez E.L."/>
            <person name="Dubchak I."/>
            <person name="Garcia-Fernandez J."/>
            <person name="Gibson-Brown J.J."/>
            <person name="Grigoriev I.V."/>
            <person name="Horton A.C."/>
            <person name="de Jong P.J."/>
            <person name="Jurka J."/>
            <person name="Kapitonov V.V."/>
            <person name="Kohara Y."/>
            <person name="Kuroki Y."/>
            <person name="Lindquist E."/>
            <person name="Lucas S."/>
            <person name="Osoegawa K."/>
            <person name="Pennacchio L.A."/>
            <person name="Salamov A.A."/>
            <person name="Satou Y."/>
            <person name="Sauka-Spengler T."/>
            <person name="Schmutz J."/>
            <person name="Shin-I T."/>
            <person name="Toyoda A."/>
            <person name="Bronner-Fraser M."/>
            <person name="Fujiyama A."/>
            <person name="Holland L.Z."/>
            <person name="Holland P.W.H."/>
            <person name="Satoh N."/>
            <person name="Rokhsar D.S."/>
        </authorList>
    </citation>
    <scope>NUCLEOTIDE SEQUENCE [LARGE SCALE GENOMIC DNA]</scope>
    <source>
        <strain evidence="3">S238N-H82</strain>
        <tissue evidence="3">Testes</tissue>
    </source>
</reference>
<keyword evidence="2" id="KW-1133">Transmembrane helix</keyword>
<evidence type="ECO:0000256" key="1">
    <source>
        <dbReference type="SAM" id="MobiDB-lite"/>
    </source>
</evidence>
<feature type="compositionally biased region" description="Polar residues" evidence="1">
    <location>
        <begin position="434"/>
        <end position="449"/>
    </location>
</feature>
<feature type="region of interest" description="Disordered" evidence="1">
    <location>
        <begin position="194"/>
        <end position="226"/>
    </location>
</feature>
<feature type="region of interest" description="Disordered" evidence="1">
    <location>
        <begin position="551"/>
        <end position="600"/>
    </location>
</feature>
<protein>
    <submittedName>
        <fullName evidence="3">Uncharacterized protein</fullName>
    </submittedName>
</protein>
<feature type="compositionally biased region" description="Basic and acidic residues" evidence="1">
    <location>
        <begin position="395"/>
        <end position="407"/>
    </location>
</feature>
<feature type="compositionally biased region" description="Basic and acidic residues" evidence="1">
    <location>
        <begin position="281"/>
        <end position="294"/>
    </location>
</feature>
<feature type="compositionally biased region" description="Low complexity" evidence="1">
    <location>
        <begin position="469"/>
        <end position="481"/>
    </location>
</feature>
<keyword evidence="2" id="KW-0812">Transmembrane</keyword>
<dbReference type="EMBL" id="GG666480">
    <property type="protein sequence ID" value="EEN66024.1"/>
    <property type="molecule type" value="Genomic_DNA"/>
</dbReference>
<evidence type="ECO:0000313" key="3">
    <source>
        <dbReference type="EMBL" id="EEN66024.1"/>
    </source>
</evidence>
<feature type="compositionally biased region" description="Basic and acidic residues" evidence="1">
    <location>
        <begin position="114"/>
        <end position="147"/>
    </location>
</feature>
<feature type="region of interest" description="Disordered" evidence="1">
    <location>
        <begin position="114"/>
        <end position="171"/>
    </location>
</feature>
<gene>
    <name evidence="3" type="ORF">BRAFLDRAFT_131119</name>
</gene>
<dbReference type="InParanoid" id="C3Y2D4"/>
<feature type="transmembrane region" description="Helical" evidence="2">
    <location>
        <begin position="737"/>
        <end position="762"/>
    </location>
</feature>
<accession>C3Y2D4</accession>
<sequence>MSISAGIVIFEGKFLPEVVRNGRKYVPVDSVVDVLFPRVPSHVDPFDIFRELGGHTGVQQHIASWPETRVLQNIQGISHGKPREGTFPLVLLDDLKLCYPELCRICKRYGSKVDKAREEDGRQTMQAEDRDGYRNRDSKETRTKQKTDLLTTNNHSGRGEASPSTNPLKASRIASLEQKVKSVERRCKTDVKKVDAVVDTPHEQSNGFKNRGESSRNKSHLNPSSLKNNACYTDYKGWVVIDQVTAESECSSVLTLESGKTKNDRHCHPADTNPVSNNACSHEEPQKGHIRDLTDQQEESPEEFTSQHTSPRLHCPPTGVAPCSVGMHKSPLCTTPTTCGGPQEHEESSDPAVEVCPVSPHASQNPDASVGETGSSCQNSAVKNRSVQGETPNIRADDRYLLEKISPDPKGNISVTKVEESQGSTTYDLHDRGNQITNSSATMASSMQSPRRELDLPHQHTKADKKDTSSSTNSSTVSESDIPPATGIQRDRNLWSSLEMLDLFAGNIEDVGGSARPAGKGCTIDENIAVHNNGVTPPDLSPPRSRVEISRSSEMASAHCLHKDLSRASDLKVPEKDNVSMETTAGRRDVRGTTSSTTASVEVTGNAEKTGLDAVTSHRPASRLGGKDTAIATETPYNQLKQVRIEPTDCKGSTDDTEEESIGLVMECVPEPTFTKASLANHCADDDQLAALAGQLIHAFSTTGFVYLWHHGIPPAQYLVTGILGVVSSHRHTKCTVVGFLVMSCVCLLMVLSGIASASAAISTEPWNTFPGPIGCWYDWDTERNVCKHLNVQQEQVGMLSWQVLNPHRGWSCSRRVKLQVQVRPPAPLLYTALANKVNVICSLVFH</sequence>
<keyword evidence="2" id="KW-0472">Membrane</keyword>
<feature type="compositionally biased region" description="Polar residues" evidence="1">
    <location>
        <begin position="148"/>
        <end position="168"/>
    </location>
</feature>
<feature type="compositionally biased region" description="Basic and acidic residues" evidence="1">
    <location>
        <begin position="450"/>
        <end position="468"/>
    </location>
</feature>
<organism>
    <name type="scientific">Branchiostoma floridae</name>
    <name type="common">Florida lancelet</name>
    <name type="synonym">Amphioxus</name>
    <dbReference type="NCBI Taxonomy" id="7739"/>
    <lineage>
        <taxon>Eukaryota</taxon>
        <taxon>Metazoa</taxon>
        <taxon>Chordata</taxon>
        <taxon>Cephalochordata</taxon>
        <taxon>Leptocardii</taxon>
        <taxon>Amphioxiformes</taxon>
        <taxon>Branchiostomatidae</taxon>
        <taxon>Branchiostoma</taxon>
    </lineage>
</organism>
<feature type="compositionally biased region" description="Basic and acidic residues" evidence="1">
    <location>
        <begin position="259"/>
        <end position="269"/>
    </location>
</feature>
<feature type="region of interest" description="Disordered" evidence="1">
    <location>
        <begin position="258"/>
        <end position="315"/>
    </location>
</feature>
<dbReference type="AlphaFoldDB" id="C3Y2D4"/>